<dbReference type="InterPro" id="IPR009003">
    <property type="entry name" value="Peptidase_S1_PA"/>
</dbReference>
<dbReference type="Proteomes" id="UP000801492">
    <property type="component" value="Unassembled WGS sequence"/>
</dbReference>
<dbReference type="GO" id="GO:0006508">
    <property type="term" value="P:proteolysis"/>
    <property type="evidence" value="ECO:0007669"/>
    <property type="project" value="InterPro"/>
</dbReference>
<dbReference type="Gene3D" id="2.40.10.10">
    <property type="entry name" value="Trypsin-like serine proteases"/>
    <property type="match status" value="1"/>
</dbReference>
<organism evidence="3 4">
    <name type="scientific">Ignelater luminosus</name>
    <name type="common">Cucubano</name>
    <name type="synonym">Pyrophorus luminosus</name>
    <dbReference type="NCBI Taxonomy" id="2038154"/>
    <lineage>
        <taxon>Eukaryota</taxon>
        <taxon>Metazoa</taxon>
        <taxon>Ecdysozoa</taxon>
        <taxon>Arthropoda</taxon>
        <taxon>Hexapoda</taxon>
        <taxon>Insecta</taxon>
        <taxon>Pterygota</taxon>
        <taxon>Neoptera</taxon>
        <taxon>Endopterygota</taxon>
        <taxon>Coleoptera</taxon>
        <taxon>Polyphaga</taxon>
        <taxon>Elateriformia</taxon>
        <taxon>Elateroidea</taxon>
        <taxon>Elateridae</taxon>
        <taxon>Agrypninae</taxon>
        <taxon>Pyrophorini</taxon>
        <taxon>Ignelater</taxon>
    </lineage>
</organism>
<dbReference type="GO" id="GO:0004252">
    <property type="term" value="F:serine-type endopeptidase activity"/>
    <property type="evidence" value="ECO:0007669"/>
    <property type="project" value="InterPro"/>
</dbReference>
<reference evidence="3" key="1">
    <citation type="submission" date="2019-08" db="EMBL/GenBank/DDBJ databases">
        <title>The genome of the North American firefly Photinus pyralis.</title>
        <authorList>
            <consortium name="Photinus pyralis genome working group"/>
            <person name="Fallon T.R."/>
            <person name="Sander Lower S.E."/>
            <person name="Weng J.-K."/>
        </authorList>
    </citation>
    <scope>NUCLEOTIDE SEQUENCE</scope>
    <source>
        <strain evidence="3">TRF0915ILg1</strain>
        <tissue evidence="3">Whole body</tissue>
    </source>
</reference>
<evidence type="ECO:0000256" key="1">
    <source>
        <dbReference type="SAM" id="SignalP"/>
    </source>
</evidence>
<accession>A0A8K0D6L2</accession>
<dbReference type="PANTHER" id="PTHR24260:SF136">
    <property type="entry name" value="GH08193P-RELATED"/>
    <property type="match status" value="1"/>
</dbReference>
<dbReference type="InterPro" id="IPR051333">
    <property type="entry name" value="CLIP_Serine_Protease"/>
</dbReference>
<dbReference type="InterPro" id="IPR043504">
    <property type="entry name" value="Peptidase_S1_PA_chymotrypsin"/>
</dbReference>
<feature type="signal peptide" evidence="1">
    <location>
        <begin position="1"/>
        <end position="20"/>
    </location>
</feature>
<comment type="caution">
    <text evidence="3">The sequence shown here is derived from an EMBL/GenBank/DDBJ whole genome shotgun (WGS) entry which is preliminary data.</text>
</comment>
<gene>
    <name evidence="3" type="ORF">ILUMI_08602</name>
</gene>
<sequence>MAKPTFLVLVCFLLMETYESRRQLKDYPFMKFSGIDDYPFHEEEASSLRNKMVPLVVNPPEQLQPPGFSIVVFRRSSIIGSGAIIAKYFALTICTLLKNLGEETFDLTPITKIQYVLHNSSVDDVDVITPIIHKLIPHPHCGNMKKWNPKANIGLIQTKEPMDKTASLRYPLLLTSGQPIPKGEYILSNFRIKNPNAINIKQAIWYVISKPASHQLCRNLFRADRQAYDTQTNLCMSYVHVGDADSCKGDLGIPLSVRHKNRDYLIGFSVHKHYCGSPKEVASFILVGPNKKWIESTIKKLQS</sequence>
<name>A0A8K0D6L2_IGNLU</name>
<keyword evidence="4" id="KW-1185">Reference proteome</keyword>
<proteinExistence type="predicted"/>
<dbReference type="SMART" id="SM00020">
    <property type="entry name" value="Tryp_SPc"/>
    <property type="match status" value="1"/>
</dbReference>
<dbReference type="PANTHER" id="PTHR24260">
    <property type="match status" value="1"/>
</dbReference>
<feature type="domain" description="Peptidase S1" evidence="2">
    <location>
        <begin position="70"/>
        <end position="294"/>
    </location>
</feature>
<dbReference type="SUPFAM" id="SSF50494">
    <property type="entry name" value="Trypsin-like serine proteases"/>
    <property type="match status" value="1"/>
</dbReference>
<evidence type="ECO:0000313" key="3">
    <source>
        <dbReference type="EMBL" id="KAF2897573.1"/>
    </source>
</evidence>
<evidence type="ECO:0000313" key="4">
    <source>
        <dbReference type="Proteomes" id="UP000801492"/>
    </source>
</evidence>
<dbReference type="AlphaFoldDB" id="A0A8K0D6L2"/>
<dbReference type="Pfam" id="PF00089">
    <property type="entry name" value="Trypsin"/>
    <property type="match status" value="1"/>
</dbReference>
<dbReference type="EMBL" id="VTPC01004047">
    <property type="protein sequence ID" value="KAF2897573.1"/>
    <property type="molecule type" value="Genomic_DNA"/>
</dbReference>
<evidence type="ECO:0000259" key="2">
    <source>
        <dbReference type="SMART" id="SM00020"/>
    </source>
</evidence>
<protein>
    <recommendedName>
        <fullName evidence="2">Peptidase S1 domain-containing protein</fullName>
    </recommendedName>
</protein>
<feature type="chain" id="PRO_5035437513" description="Peptidase S1 domain-containing protein" evidence="1">
    <location>
        <begin position="21"/>
        <end position="303"/>
    </location>
</feature>
<dbReference type="InterPro" id="IPR001254">
    <property type="entry name" value="Trypsin_dom"/>
</dbReference>
<keyword evidence="1" id="KW-0732">Signal</keyword>